<comment type="caution">
    <text evidence="4">The sequence shown here is derived from an EMBL/GenBank/DDBJ whole genome shotgun (WGS) entry which is preliminary data.</text>
</comment>
<organism evidence="4 5">
    <name type="scientific">Parvimonas micra</name>
    <dbReference type="NCBI Taxonomy" id="33033"/>
    <lineage>
        <taxon>Bacteria</taxon>
        <taxon>Bacillati</taxon>
        <taxon>Bacillota</taxon>
        <taxon>Tissierellia</taxon>
        <taxon>Tissierellales</taxon>
        <taxon>Peptoniphilaceae</taxon>
        <taxon>Parvimonas</taxon>
    </lineage>
</organism>
<sequence>MRALLVIDLQKGIISQRDCSNEIDKIRWLIEAFKCKNMPIIFTKHLDENVESPLYKNCEGIEIIDNLDINAKYIVEKSKPDSFFNTNLEKILKNEGITELVVCGFNTEYCCLFTSIVAADKNFKVYFIEDATGTVCDENTYEMPGLDIQDFIGSILNWSNMVNVLYLDEYKKELI</sequence>
<evidence type="ECO:0000259" key="3">
    <source>
        <dbReference type="Pfam" id="PF00857"/>
    </source>
</evidence>
<evidence type="ECO:0000256" key="1">
    <source>
        <dbReference type="ARBA" id="ARBA00006336"/>
    </source>
</evidence>
<evidence type="ECO:0000313" key="5">
    <source>
        <dbReference type="Proteomes" id="UP000758611"/>
    </source>
</evidence>
<dbReference type="PANTHER" id="PTHR43540:SF6">
    <property type="entry name" value="ISOCHORISMATASE-LIKE DOMAIN-CONTAINING PROTEIN"/>
    <property type="match status" value="1"/>
</dbReference>
<dbReference type="Pfam" id="PF00857">
    <property type="entry name" value="Isochorismatase"/>
    <property type="match status" value="1"/>
</dbReference>
<gene>
    <name evidence="4" type="ORF">HXM94_01480</name>
</gene>
<proteinExistence type="inferred from homology"/>
<dbReference type="EMBL" id="JABZRE010000003">
    <property type="protein sequence ID" value="MBF1306449.1"/>
    <property type="molecule type" value="Genomic_DNA"/>
</dbReference>
<dbReference type="InterPro" id="IPR036380">
    <property type="entry name" value="Isochorismatase-like_sf"/>
</dbReference>
<dbReference type="PANTHER" id="PTHR43540">
    <property type="entry name" value="PEROXYUREIDOACRYLATE/UREIDOACRYLATE AMIDOHYDROLASE-RELATED"/>
    <property type="match status" value="1"/>
</dbReference>
<dbReference type="SUPFAM" id="SSF52499">
    <property type="entry name" value="Isochorismatase-like hydrolases"/>
    <property type="match status" value="1"/>
</dbReference>
<dbReference type="RefSeq" id="WP_278477021.1">
    <property type="nucleotide sequence ID" value="NZ_JABZRE010000003.1"/>
</dbReference>
<accession>A0A930DY99</accession>
<reference evidence="4" key="1">
    <citation type="submission" date="2020-04" db="EMBL/GenBank/DDBJ databases">
        <title>Deep metagenomics examines the oral microbiome during advanced dental caries in children, revealing novel taxa and co-occurrences with host molecules.</title>
        <authorList>
            <person name="Baker J.L."/>
            <person name="Morton J.T."/>
            <person name="Dinis M."/>
            <person name="Alvarez R."/>
            <person name="Tran N.C."/>
            <person name="Knight R."/>
            <person name="Edlund A."/>
        </authorList>
    </citation>
    <scope>NUCLEOTIDE SEQUENCE</scope>
    <source>
        <strain evidence="4">JCVI_23_bin.11</strain>
    </source>
</reference>
<name>A0A930DY99_9FIRM</name>
<dbReference type="Proteomes" id="UP000758611">
    <property type="component" value="Unassembled WGS sequence"/>
</dbReference>
<dbReference type="InterPro" id="IPR000868">
    <property type="entry name" value="Isochorismatase-like_dom"/>
</dbReference>
<evidence type="ECO:0000313" key="4">
    <source>
        <dbReference type="EMBL" id="MBF1306449.1"/>
    </source>
</evidence>
<dbReference type="AlphaFoldDB" id="A0A930DY99"/>
<dbReference type="GO" id="GO:0016787">
    <property type="term" value="F:hydrolase activity"/>
    <property type="evidence" value="ECO:0007669"/>
    <property type="project" value="UniProtKB-KW"/>
</dbReference>
<dbReference type="CDD" id="cd00431">
    <property type="entry name" value="cysteine_hydrolases"/>
    <property type="match status" value="1"/>
</dbReference>
<protein>
    <submittedName>
        <fullName evidence="4">Cysteine hydrolase</fullName>
    </submittedName>
</protein>
<comment type="similarity">
    <text evidence="1">Belongs to the isochorismatase family.</text>
</comment>
<dbReference type="InterPro" id="IPR050272">
    <property type="entry name" value="Isochorismatase-like_hydrls"/>
</dbReference>
<feature type="domain" description="Isochorismatase-like" evidence="3">
    <location>
        <begin position="3"/>
        <end position="139"/>
    </location>
</feature>
<dbReference type="Gene3D" id="3.40.50.850">
    <property type="entry name" value="Isochorismatase-like"/>
    <property type="match status" value="1"/>
</dbReference>
<keyword evidence="2 4" id="KW-0378">Hydrolase</keyword>
<evidence type="ECO:0000256" key="2">
    <source>
        <dbReference type="ARBA" id="ARBA00022801"/>
    </source>
</evidence>